<organism evidence="5 6">
    <name type="scientific">Jeongeupia chitinilytica</name>
    <dbReference type="NCBI Taxonomy" id="1041641"/>
    <lineage>
        <taxon>Bacteria</taxon>
        <taxon>Pseudomonadati</taxon>
        <taxon>Pseudomonadota</taxon>
        <taxon>Betaproteobacteria</taxon>
        <taxon>Neisseriales</taxon>
        <taxon>Chitinibacteraceae</taxon>
        <taxon>Jeongeupia</taxon>
    </lineage>
</organism>
<dbReference type="InterPro" id="IPR010016">
    <property type="entry name" value="PxpB"/>
</dbReference>
<evidence type="ECO:0000313" key="5">
    <source>
        <dbReference type="EMBL" id="GHD65773.1"/>
    </source>
</evidence>
<evidence type="ECO:0000259" key="4">
    <source>
        <dbReference type="SMART" id="SM00796"/>
    </source>
</evidence>
<evidence type="ECO:0000313" key="6">
    <source>
        <dbReference type="Proteomes" id="UP000604737"/>
    </source>
</evidence>
<dbReference type="PANTHER" id="PTHR34698">
    <property type="entry name" value="5-OXOPROLINASE SUBUNIT B"/>
    <property type="match status" value="1"/>
</dbReference>
<dbReference type="SUPFAM" id="SSF160467">
    <property type="entry name" value="PH0987 N-terminal domain-like"/>
    <property type="match status" value="1"/>
</dbReference>
<dbReference type="InterPro" id="IPR029000">
    <property type="entry name" value="Cyclophilin-like_dom_sf"/>
</dbReference>
<gene>
    <name evidence="5" type="ORF">GCM10007350_26760</name>
</gene>
<dbReference type="EMBL" id="BMYO01000007">
    <property type="protein sequence ID" value="GHD65773.1"/>
    <property type="molecule type" value="Genomic_DNA"/>
</dbReference>
<reference evidence="6" key="1">
    <citation type="journal article" date="2019" name="Int. J. Syst. Evol. Microbiol.">
        <title>The Global Catalogue of Microorganisms (GCM) 10K type strain sequencing project: providing services to taxonomists for standard genome sequencing and annotation.</title>
        <authorList>
            <consortium name="The Broad Institute Genomics Platform"/>
            <consortium name="The Broad Institute Genome Sequencing Center for Infectious Disease"/>
            <person name="Wu L."/>
            <person name="Ma J."/>
        </authorList>
    </citation>
    <scope>NUCLEOTIDE SEQUENCE [LARGE SCALE GENOMIC DNA]</scope>
    <source>
        <strain evidence="6">KCTC 23701</strain>
    </source>
</reference>
<evidence type="ECO:0000256" key="3">
    <source>
        <dbReference type="ARBA" id="ARBA00022840"/>
    </source>
</evidence>
<dbReference type="Gene3D" id="2.40.100.10">
    <property type="entry name" value="Cyclophilin-like"/>
    <property type="match status" value="1"/>
</dbReference>
<keyword evidence="6" id="KW-1185">Reference proteome</keyword>
<dbReference type="Pfam" id="PF02682">
    <property type="entry name" value="CT_C_D"/>
    <property type="match status" value="1"/>
</dbReference>
<name>A0ABQ3H4C9_9NEIS</name>
<keyword evidence="3" id="KW-0067">ATP-binding</keyword>
<accession>A0ABQ3H4C9</accession>
<sequence>MMEASIPMPSVMSERLPANLPSPVSIQPFGESALMLGVGASLPAQRRLWAAWHALREREPRVEWVLGMGNLTGFFDPLAIPAARIESALEAAWQESAGAEGEAGKRVEIPVVYGGEAGPDLAVVAERTGLRRDEVIARHAGAEYIVYCLGFLPGFAYLGGLDPLLACPRRASPRIAVPAGSVAIGGAQTAVYPLASPGGWQLIGHTDAVLFDPYRETPGLLSPGDRVVFVPVTS</sequence>
<dbReference type="InterPro" id="IPR003833">
    <property type="entry name" value="CT_C_D"/>
</dbReference>
<dbReference type="SUPFAM" id="SSF50891">
    <property type="entry name" value="Cyclophilin-like"/>
    <property type="match status" value="1"/>
</dbReference>
<keyword evidence="1" id="KW-0547">Nucleotide-binding</keyword>
<evidence type="ECO:0000256" key="2">
    <source>
        <dbReference type="ARBA" id="ARBA00022801"/>
    </source>
</evidence>
<comment type="caution">
    <text evidence="5">The sequence shown here is derived from an EMBL/GenBank/DDBJ whole genome shotgun (WGS) entry which is preliminary data.</text>
</comment>
<dbReference type="NCBIfam" id="TIGR00370">
    <property type="entry name" value="5-oxoprolinase subunit PxpB"/>
    <property type="match status" value="1"/>
</dbReference>
<keyword evidence="2" id="KW-0378">Hydrolase</keyword>
<evidence type="ECO:0000256" key="1">
    <source>
        <dbReference type="ARBA" id="ARBA00022741"/>
    </source>
</evidence>
<dbReference type="PANTHER" id="PTHR34698:SF2">
    <property type="entry name" value="5-OXOPROLINASE SUBUNIT B"/>
    <property type="match status" value="1"/>
</dbReference>
<protein>
    <recommendedName>
        <fullName evidence="4">Carboxyltransferase domain-containing protein</fullName>
    </recommendedName>
</protein>
<dbReference type="Proteomes" id="UP000604737">
    <property type="component" value="Unassembled WGS sequence"/>
</dbReference>
<feature type="domain" description="Carboxyltransferase" evidence="4">
    <location>
        <begin position="24"/>
        <end position="221"/>
    </location>
</feature>
<proteinExistence type="predicted"/>
<dbReference type="SMART" id="SM00796">
    <property type="entry name" value="AHS1"/>
    <property type="match status" value="1"/>
</dbReference>